<protein>
    <recommendedName>
        <fullName evidence="2">Arb2 domain-containing protein</fullName>
    </recommendedName>
</protein>
<feature type="domain" description="Arb2" evidence="2">
    <location>
        <begin position="22"/>
        <end position="162"/>
    </location>
</feature>
<gene>
    <name evidence="3" type="ORF">BGW38_008021</name>
</gene>
<evidence type="ECO:0000256" key="1">
    <source>
        <dbReference type="SAM" id="MobiDB-lite"/>
    </source>
</evidence>
<dbReference type="InterPro" id="IPR048263">
    <property type="entry name" value="Arb2"/>
</dbReference>
<proteinExistence type="predicted"/>
<dbReference type="AlphaFoldDB" id="A0A9P6KIK8"/>
<comment type="caution">
    <text evidence="3">The sequence shown here is derived from an EMBL/GenBank/DDBJ whole genome shotgun (WGS) entry which is preliminary data.</text>
</comment>
<dbReference type="GO" id="GO:0031048">
    <property type="term" value="P:regulatory ncRNA-mediated heterochromatin formation"/>
    <property type="evidence" value="ECO:0007669"/>
    <property type="project" value="TreeGrafter"/>
</dbReference>
<evidence type="ECO:0000259" key="2">
    <source>
        <dbReference type="Pfam" id="PF22749"/>
    </source>
</evidence>
<dbReference type="PANTHER" id="PTHR21357:SF4">
    <property type="entry name" value="FAM172 FAMILY PROTEIN HOMOLOG CG10038"/>
    <property type="match status" value="1"/>
</dbReference>
<accession>A0A9P6KIK8</accession>
<dbReference type="EMBL" id="JAABOA010000054">
    <property type="protein sequence ID" value="KAF9586253.1"/>
    <property type="molecule type" value="Genomic_DNA"/>
</dbReference>
<reference evidence="3" key="1">
    <citation type="journal article" date="2020" name="Fungal Divers.">
        <title>Resolving the Mortierellaceae phylogeny through synthesis of multi-gene phylogenetics and phylogenomics.</title>
        <authorList>
            <person name="Vandepol N."/>
            <person name="Liber J."/>
            <person name="Desiro A."/>
            <person name="Na H."/>
            <person name="Kennedy M."/>
            <person name="Barry K."/>
            <person name="Grigoriev I.V."/>
            <person name="Miller A.N."/>
            <person name="O'Donnell K."/>
            <person name="Stajich J.E."/>
            <person name="Bonito G."/>
        </authorList>
    </citation>
    <scope>NUCLEOTIDE SEQUENCE</scope>
    <source>
        <strain evidence="3">KOD1015</strain>
    </source>
</reference>
<dbReference type="InterPro" id="IPR053858">
    <property type="entry name" value="Arb2_dom"/>
</dbReference>
<keyword evidence="4" id="KW-1185">Reference proteome</keyword>
<evidence type="ECO:0000313" key="3">
    <source>
        <dbReference type="EMBL" id="KAF9586253.1"/>
    </source>
</evidence>
<dbReference type="GO" id="GO:0005634">
    <property type="term" value="C:nucleus"/>
    <property type="evidence" value="ECO:0007669"/>
    <property type="project" value="TreeGrafter"/>
</dbReference>
<feature type="compositionally biased region" description="Acidic residues" evidence="1">
    <location>
        <begin position="275"/>
        <end position="310"/>
    </location>
</feature>
<feature type="region of interest" description="Disordered" evidence="1">
    <location>
        <begin position="268"/>
        <end position="310"/>
    </location>
</feature>
<dbReference type="Proteomes" id="UP000780801">
    <property type="component" value="Unassembled WGS sequence"/>
</dbReference>
<dbReference type="PANTHER" id="PTHR21357">
    <property type="entry name" value="FAM172 FAMILY PROTEIN HOMOLOG CG10038"/>
    <property type="match status" value="1"/>
</dbReference>
<dbReference type="OrthoDB" id="421951at2759"/>
<dbReference type="GO" id="GO:0035197">
    <property type="term" value="F:siRNA binding"/>
    <property type="evidence" value="ECO:0007669"/>
    <property type="project" value="TreeGrafter"/>
</dbReference>
<dbReference type="Pfam" id="PF22749">
    <property type="entry name" value="Arb2"/>
    <property type="match status" value="1"/>
</dbReference>
<evidence type="ECO:0000313" key="4">
    <source>
        <dbReference type="Proteomes" id="UP000780801"/>
    </source>
</evidence>
<sequence>MPEMLRTKKETSVDINKTESWFKELGWHFDEKGDFVDKNGKLFDFSTQEEHYEFVQEHIKRFIYSELTTRFQFVQYPVPILKSAPRRKDDPHCPQVFVTRDVLLNPNLLVIVQGMGEVPPGQWARKLFTNGKRKQFRLGSQFSYIQRALHLGWAVILCDPNHDDKRPRTAVTRARHVRRVWEDIVSTTIHTACEGYCPVRWGQWTLKIWDAIWQMAKGASDHDSVPGSAVGQVFEYLMECQSWFEATLTKKEFEAQRRSYVKGKNVSQTAGGLYGEEEEGGDDEIDQKDEDEMVEEETMDMDEGEWEDEE</sequence>
<name>A0A9P6KIK8_9FUNG</name>
<organism evidence="3 4">
    <name type="scientific">Lunasporangiospora selenospora</name>
    <dbReference type="NCBI Taxonomy" id="979761"/>
    <lineage>
        <taxon>Eukaryota</taxon>
        <taxon>Fungi</taxon>
        <taxon>Fungi incertae sedis</taxon>
        <taxon>Mucoromycota</taxon>
        <taxon>Mortierellomycotina</taxon>
        <taxon>Mortierellomycetes</taxon>
        <taxon>Mortierellales</taxon>
        <taxon>Mortierellaceae</taxon>
        <taxon>Lunasporangiospora</taxon>
    </lineage>
</organism>